<proteinExistence type="predicted"/>
<evidence type="ECO:0000313" key="1">
    <source>
        <dbReference type="EMBL" id="SFA46695.1"/>
    </source>
</evidence>
<dbReference type="AlphaFoldDB" id="A0A1I0T4I7"/>
<evidence type="ECO:0000313" key="2">
    <source>
        <dbReference type="Proteomes" id="UP000182054"/>
    </source>
</evidence>
<dbReference type="InterPro" id="IPR036866">
    <property type="entry name" value="RibonucZ/Hydroxyglut_hydro"/>
</dbReference>
<dbReference type="SUPFAM" id="SSF56281">
    <property type="entry name" value="Metallo-hydrolase/oxidoreductase"/>
    <property type="match status" value="1"/>
</dbReference>
<reference evidence="1 2" key="1">
    <citation type="submission" date="2016-10" db="EMBL/GenBank/DDBJ databases">
        <authorList>
            <person name="de Groot N.N."/>
        </authorList>
    </citation>
    <scope>NUCLEOTIDE SEQUENCE [LARGE SCALE GENOMIC DNA]</scope>
    <source>
        <strain evidence="1 2">DSM 44908</strain>
    </source>
</reference>
<dbReference type="EMBL" id="FOJN01000004">
    <property type="protein sequence ID" value="SFA46695.1"/>
    <property type="molecule type" value="Genomic_DNA"/>
</dbReference>
<evidence type="ECO:0008006" key="3">
    <source>
        <dbReference type="Google" id="ProtNLM"/>
    </source>
</evidence>
<protein>
    <recommendedName>
        <fullName evidence="3">Metallo-beta-lactamase superfamily protein</fullName>
    </recommendedName>
</protein>
<name>A0A1I0T4I7_9NOCA</name>
<dbReference type="Proteomes" id="UP000182054">
    <property type="component" value="Unassembled WGS sequence"/>
</dbReference>
<gene>
    <name evidence="1" type="ORF">SAMN05444374_10488</name>
</gene>
<sequence length="51" mass="5069">MVPAAATANVPQARASLVALREVSAATVLPGHGDVWTSGLDDAVTLALRAG</sequence>
<accession>A0A1I0T4I7</accession>
<organism evidence="1 2">
    <name type="scientific">Rhodococcoides kroppenstedtii</name>
    <dbReference type="NCBI Taxonomy" id="293050"/>
    <lineage>
        <taxon>Bacteria</taxon>
        <taxon>Bacillati</taxon>
        <taxon>Actinomycetota</taxon>
        <taxon>Actinomycetes</taxon>
        <taxon>Mycobacteriales</taxon>
        <taxon>Nocardiaceae</taxon>
        <taxon>Rhodococcoides</taxon>
    </lineage>
</organism>